<accession>A0A5A9XP76</accession>
<name>A0A5A9XP76_9BACT</name>
<sequence>MARLPVPLRGGDPDRGTEGSRHSHPFRTAMMKRSYIKLSGILLLAVSTIVVSLAFFLPYLLDVNAYRDEILASLQKSLNRKVTFTHGEFKWHFGPSFDFDGITVKEPDNSADFLKADRITVRLALWPLLEERVVLRDVALEGADIRLVRNKDGKLNIDDLLAPGKEGMQIQFRRVQLKRSTIQWHDMAVGKDGLPTVAATNIALTMDHVARGRKGSVKLVCDIPAVSGAPAKIALNGTIKLPEKGQSLLEMEVNGDADIKQAEIGRFWPYFGRRIPFANPGGRLDVATSFKGKPREFAAKGKIRINNAAVSWPTIFHATVAPRFLQADYDLKLNGKLLDIKTIDLITDGFRIKGNVQLHDYAGPDPRIVARAATPGTFRYEDVRTYVPYGIIPTDTRDYIENKIKSGVFKLDTGVLDGRVSQIAHMERGDNYNTLLIRGPVEKAVLSYGPKAPTFNNIKGTIELKGKNFNLIGMTGSFGTSPFKLHGSITEYNTDKQSDYPVRMEITPRSPEIAWLARIVGAHKLDFSGNSNLVLTGSGHFSAYRLDGEWELKQAAYTFPGVVRKPAGMANHLAFSSILPPGEIKLNSLAYTLPPLALSANALLRYGDKPYLGFEVQTNPFWLSETLPIMPMWQQYRPRGRVQAHIRGTGNPEDFAAMDYSGSIALNTFSFLPDPKLKPVSGISSTITFHGNSLETTGMSARYGDSSLNLRGRVKSLKNAEAEITLSSPQFFLRDINLVPPPPAKANASIRRLHAVLAVRDGRYVINHLSGLFNTSNFSINGDYTAGAAPTANLALSSSNLDLDDLLLLAKLSDQGNADNRASSRLNLNLKLNAESGKYEKIPYSKLNATLHQENGILYLQGMGAEMFSGRVTAKGRIAPGNGQERRYDLNIGVSRVNAERLLQALDVTKEVTGTLNLSGDLTARGATLADLKRTALGNVKLRLEKGTLRKFNVLSKMFSILNVSQLLKFQLPDMVSDGMPYKDVHGSFAFSDGSISTQNLFINSDAMNISVIGKADMVREELNFTIGVQPLQTVDKIVNRIPVVGWLLTGKGKSLVTAYFEAKGKWSDPQVSAIPVKSMAKGALNIFKRVFELPVKLFTDTGEVILGQ</sequence>
<dbReference type="InterPro" id="IPR025263">
    <property type="entry name" value="YhdP_central"/>
</dbReference>
<dbReference type="PANTHER" id="PTHR30441">
    <property type="entry name" value="DUF748 DOMAIN-CONTAINING PROTEIN"/>
    <property type="match status" value="1"/>
</dbReference>
<organism evidence="4 5">
    <name type="scientific">Oryzomonas rubra</name>
    <dbReference type="NCBI Taxonomy" id="2509454"/>
    <lineage>
        <taxon>Bacteria</taxon>
        <taxon>Pseudomonadati</taxon>
        <taxon>Thermodesulfobacteriota</taxon>
        <taxon>Desulfuromonadia</taxon>
        <taxon>Geobacterales</taxon>
        <taxon>Geobacteraceae</taxon>
        <taxon>Oryzomonas</taxon>
    </lineage>
</organism>
<dbReference type="Proteomes" id="UP000324298">
    <property type="component" value="Unassembled WGS sequence"/>
</dbReference>
<dbReference type="Pfam" id="PF13116">
    <property type="entry name" value="YhdP"/>
    <property type="match status" value="1"/>
</dbReference>
<feature type="region of interest" description="Disordered" evidence="1">
    <location>
        <begin position="1"/>
        <end position="23"/>
    </location>
</feature>
<keyword evidence="2" id="KW-1133">Transmembrane helix</keyword>
<keyword evidence="2" id="KW-0812">Transmembrane</keyword>
<evidence type="ECO:0000256" key="2">
    <source>
        <dbReference type="SAM" id="Phobius"/>
    </source>
</evidence>
<feature type="compositionally biased region" description="Basic and acidic residues" evidence="1">
    <location>
        <begin position="11"/>
        <end position="21"/>
    </location>
</feature>
<protein>
    <submittedName>
        <fullName evidence="4">DUF3971 domain-containing protein</fullName>
    </submittedName>
</protein>
<feature type="domain" description="YhdP central" evidence="3">
    <location>
        <begin position="775"/>
        <end position="1072"/>
    </location>
</feature>
<gene>
    <name evidence="4" type="ORF">ET418_00145</name>
</gene>
<dbReference type="GO" id="GO:0090313">
    <property type="term" value="P:regulation of protein targeting to membrane"/>
    <property type="evidence" value="ECO:0007669"/>
    <property type="project" value="TreeGrafter"/>
</dbReference>
<dbReference type="InterPro" id="IPR052894">
    <property type="entry name" value="AsmA-related"/>
</dbReference>
<evidence type="ECO:0000259" key="3">
    <source>
        <dbReference type="Pfam" id="PF13116"/>
    </source>
</evidence>
<proteinExistence type="predicted"/>
<dbReference type="EMBL" id="SRSD01000001">
    <property type="protein sequence ID" value="KAA0894967.1"/>
    <property type="molecule type" value="Genomic_DNA"/>
</dbReference>
<reference evidence="4 5" key="1">
    <citation type="submission" date="2019-04" db="EMBL/GenBank/DDBJ databases">
        <title>Geobacter ruber sp. nov., ferric-reducing bacteria isolated from paddy soil.</title>
        <authorList>
            <person name="Xu Z."/>
            <person name="Masuda Y."/>
            <person name="Itoh H."/>
            <person name="Senoo K."/>
        </authorList>
    </citation>
    <scope>NUCLEOTIDE SEQUENCE [LARGE SCALE GENOMIC DNA]</scope>
    <source>
        <strain evidence="4 5">Red88</strain>
    </source>
</reference>
<feature type="transmembrane region" description="Helical" evidence="2">
    <location>
        <begin position="40"/>
        <end position="61"/>
    </location>
</feature>
<keyword evidence="5" id="KW-1185">Reference proteome</keyword>
<dbReference type="Pfam" id="PF05359">
    <property type="entry name" value="DUF748"/>
    <property type="match status" value="1"/>
</dbReference>
<dbReference type="GO" id="GO:0005886">
    <property type="term" value="C:plasma membrane"/>
    <property type="evidence" value="ECO:0007669"/>
    <property type="project" value="TreeGrafter"/>
</dbReference>
<evidence type="ECO:0000313" key="4">
    <source>
        <dbReference type="EMBL" id="KAA0894967.1"/>
    </source>
</evidence>
<dbReference type="OrthoDB" id="9758737at2"/>
<dbReference type="InterPro" id="IPR008023">
    <property type="entry name" value="DUF748"/>
</dbReference>
<keyword evidence="2" id="KW-0472">Membrane</keyword>
<dbReference type="PANTHER" id="PTHR30441:SF4">
    <property type="entry name" value="PROTEIN ASMA"/>
    <property type="match status" value="1"/>
</dbReference>
<dbReference type="AlphaFoldDB" id="A0A5A9XP76"/>
<evidence type="ECO:0000256" key="1">
    <source>
        <dbReference type="SAM" id="MobiDB-lite"/>
    </source>
</evidence>
<evidence type="ECO:0000313" key="5">
    <source>
        <dbReference type="Proteomes" id="UP000324298"/>
    </source>
</evidence>
<comment type="caution">
    <text evidence="4">The sequence shown here is derived from an EMBL/GenBank/DDBJ whole genome shotgun (WGS) entry which is preliminary data.</text>
</comment>